<organism evidence="1 2">
    <name type="scientific">Streptantibioticus cattleyicolor (strain ATCC 35852 / DSM 46488 / JCM 4925 / NBRC 14057 / NRRL 8057)</name>
    <name type="common">Streptomyces cattleya</name>
    <dbReference type="NCBI Taxonomy" id="1003195"/>
    <lineage>
        <taxon>Bacteria</taxon>
        <taxon>Bacillati</taxon>
        <taxon>Actinomycetota</taxon>
        <taxon>Actinomycetes</taxon>
        <taxon>Kitasatosporales</taxon>
        <taxon>Streptomycetaceae</taxon>
        <taxon>Streptantibioticus</taxon>
    </lineage>
</organism>
<sequence>MLGARLPHTGWCGRCHRLLLQSASWPWHHAVRAVWCRGRACRHGP</sequence>
<proteinExistence type="predicted"/>
<reference evidence="2" key="1">
    <citation type="submission" date="2011-12" db="EMBL/GenBank/DDBJ databases">
        <title>Complete genome sequence of Streptomyces cattleya strain DSM 46488.</title>
        <authorList>
            <person name="Ou H.-Y."/>
            <person name="Li P."/>
            <person name="Zhao C."/>
            <person name="O'Hagan D."/>
            <person name="Deng Z."/>
        </authorList>
    </citation>
    <scope>NUCLEOTIDE SEQUENCE [LARGE SCALE GENOMIC DNA]</scope>
    <source>
        <strain evidence="2">ATCC 35852 / DSM 46488 / JCM 4925 / NBRC 14057 / NRRL 8057</strain>
    </source>
</reference>
<dbReference type="Proteomes" id="UP000007842">
    <property type="component" value="Chromosome"/>
</dbReference>
<name>G8WS96_STREN</name>
<keyword evidence="2" id="KW-1185">Reference proteome</keyword>
<evidence type="ECO:0000313" key="2">
    <source>
        <dbReference type="Proteomes" id="UP000007842"/>
    </source>
</evidence>
<protein>
    <submittedName>
        <fullName evidence="1">Uncharacterized protein</fullName>
    </submittedName>
</protein>
<dbReference type="EMBL" id="CP003219">
    <property type="protein sequence ID" value="AEW95337.1"/>
    <property type="molecule type" value="Genomic_DNA"/>
</dbReference>
<gene>
    <name evidence="1" type="ordered locus">SCATT_29660</name>
</gene>
<evidence type="ECO:0000313" key="1">
    <source>
        <dbReference type="EMBL" id="AEW95337.1"/>
    </source>
</evidence>
<dbReference type="AlphaFoldDB" id="G8WS96"/>
<accession>G8WS96</accession>
<dbReference type="KEGG" id="scy:SCATT_29660"/>
<dbReference type="HOGENOM" id="CLU_3205665_0_0_11"/>